<dbReference type="EMBL" id="KN833031">
    <property type="protein sequence ID" value="KIM76769.1"/>
    <property type="molecule type" value="Genomic_DNA"/>
</dbReference>
<protein>
    <submittedName>
        <fullName evidence="1">Uncharacterized protein</fullName>
    </submittedName>
</protein>
<name>A0A0C3FA45_PILCF</name>
<sequence length="167" mass="19003">MSVSLDIVARSYDRILNPPFSTNKLILVKALHLSCKPCLYVFSLEQMVKFRCMVCSPSPSTFNPVSSDMASSKSSFFELGITYERLPFSVSMERPFLPRTDSLAAHVKFDCYGFEASDGQIMVEFSREYRPRVGRVCLLRGHLPLYIDSVTPKHAQDRHSLVRLLVM</sequence>
<keyword evidence="2" id="KW-1185">Reference proteome</keyword>
<evidence type="ECO:0000313" key="1">
    <source>
        <dbReference type="EMBL" id="KIM76769.1"/>
    </source>
</evidence>
<reference evidence="2" key="2">
    <citation type="submission" date="2015-01" db="EMBL/GenBank/DDBJ databases">
        <title>Evolutionary Origins and Diversification of the Mycorrhizal Mutualists.</title>
        <authorList>
            <consortium name="DOE Joint Genome Institute"/>
            <consortium name="Mycorrhizal Genomics Consortium"/>
            <person name="Kohler A."/>
            <person name="Kuo A."/>
            <person name="Nagy L.G."/>
            <person name="Floudas D."/>
            <person name="Copeland A."/>
            <person name="Barry K.W."/>
            <person name="Cichocki N."/>
            <person name="Veneault-Fourrey C."/>
            <person name="LaButti K."/>
            <person name="Lindquist E.A."/>
            <person name="Lipzen A."/>
            <person name="Lundell T."/>
            <person name="Morin E."/>
            <person name="Murat C."/>
            <person name="Riley R."/>
            <person name="Ohm R."/>
            <person name="Sun H."/>
            <person name="Tunlid A."/>
            <person name="Henrissat B."/>
            <person name="Grigoriev I.V."/>
            <person name="Hibbett D.S."/>
            <person name="Martin F."/>
        </authorList>
    </citation>
    <scope>NUCLEOTIDE SEQUENCE [LARGE SCALE GENOMIC DNA]</scope>
    <source>
        <strain evidence="2">F 1598</strain>
    </source>
</reference>
<organism evidence="1 2">
    <name type="scientific">Piloderma croceum (strain F 1598)</name>
    <dbReference type="NCBI Taxonomy" id="765440"/>
    <lineage>
        <taxon>Eukaryota</taxon>
        <taxon>Fungi</taxon>
        <taxon>Dikarya</taxon>
        <taxon>Basidiomycota</taxon>
        <taxon>Agaricomycotina</taxon>
        <taxon>Agaricomycetes</taxon>
        <taxon>Agaricomycetidae</taxon>
        <taxon>Atheliales</taxon>
        <taxon>Atheliaceae</taxon>
        <taxon>Piloderma</taxon>
    </lineage>
</organism>
<dbReference type="InParanoid" id="A0A0C3FA45"/>
<dbReference type="AlphaFoldDB" id="A0A0C3FA45"/>
<dbReference type="HOGENOM" id="CLU_1595175_0_0_1"/>
<proteinExistence type="predicted"/>
<reference evidence="1 2" key="1">
    <citation type="submission" date="2014-04" db="EMBL/GenBank/DDBJ databases">
        <authorList>
            <consortium name="DOE Joint Genome Institute"/>
            <person name="Kuo A."/>
            <person name="Tarkka M."/>
            <person name="Buscot F."/>
            <person name="Kohler A."/>
            <person name="Nagy L.G."/>
            <person name="Floudas D."/>
            <person name="Copeland A."/>
            <person name="Barry K.W."/>
            <person name="Cichocki N."/>
            <person name="Veneault-Fourrey C."/>
            <person name="LaButti K."/>
            <person name="Lindquist E.A."/>
            <person name="Lipzen A."/>
            <person name="Lundell T."/>
            <person name="Morin E."/>
            <person name="Murat C."/>
            <person name="Sun H."/>
            <person name="Tunlid A."/>
            <person name="Henrissat B."/>
            <person name="Grigoriev I.V."/>
            <person name="Hibbett D.S."/>
            <person name="Martin F."/>
            <person name="Nordberg H.P."/>
            <person name="Cantor M.N."/>
            <person name="Hua S.X."/>
        </authorList>
    </citation>
    <scope>NUCLEOTIDE SEQUENCE [LARGE SCALE GENOMIC DNA]</scope>
    <source>
        <strain evidence="1 2">F 1598</strain>
    </source>
</reference>
<gene>
    <name evidence="1" type="ORF">PILCRDRAFT_636670</name>
</gene>
<evidence type="ECO:0000313" key="2">
    <source>
        <dbReference type="Proteomes" id="UP000054166"/>
    </source>
</evidence>
<accession>A0A0C3FA45</accession>
<dbReference type="Proteomes" id="UP000054166">
    <property type="component" value="Unassembled WGS sequence"/>
</dbReference>